<dbReference type="Proteomes" id="UP000711047">
    <property type="component" value="Unassembled WGS sequence"/>
</dbReference>
<feature type="chain" id="PRO_5046482864" description="Photosynthesis system II assembly factor Ycf48/Hcf136-like domain-containing protein" evidence="1">
    <location>
        <begin position="37"/>
        <end position="397"/>
    </location>
</feature>
<gene>
    <name evidence="2" type="ORF">HQN87_11185</name>
</gene>
<comment type="caution">
    <text evidence="2">The sequence shown here is derived from an EMBL/GenBank/DDBJ whole genome shotgun (WGS) entry which is preliminary data.</text>
</comment>
<evidence type="ECO:0000256" key="1">
    <source>
        <dbReference type="SAM" id="SignalP"/>
    </source>
</evidence>
<evidence type="ECO:0000313" key="3">
    <source>
        <dbReference type="Proteomes" id="UP000711047"/>
    </source>
</evidence>
<name>A0ABX2DMM4_9BACL</name>
<organism evidence="2 3">
    <name type="scientific">Paenibacillus tritici</name>
    <dbReference type="NCBI Taxonomy" id="1873425"/>
    <lineage>
        <taxon>Bacteria</taxon>
        <taxon>Bacillati</taxon>
        <taxon>Bacillota</taxon>
        <taxon>Bacilli</taxon>
        <taxon>Bacillales</taxon>
        <taxon>Paenibacillaceae</taxon>
        <taxon>Paenibacillus</taxon>
    </lineage>
</organism>
<dbReference type="EMBL" id="JABMKX010000005">
    <property type="protein sequence ID" value="NQX45896.1"/>
    <property type="molecule type" value="Genomic_DNA"/>
</dbReference>
<dbReference type="InterPro" id="IPR002860">
    <property type="entry name" value="BNR_rpt"/>
</dbReference>
<reference evidence="2 3" key="1">
    <citation type="submission" date="2020-05" db="EMBL/GenBank/DDBJ databases">
        <title>Paenibacillus glebae, sp. nov., Paenibacillus humi sp. nov., Paenibacillus pedi sp. nov., Paenibacillus terrestris sp. nov. and Paenibacillus terricola sp. nov., isolated from a forest top soil sample.</title>
        <authorList>
            <person name="Qi S."/>
            <person name="Carlier A."/>
            <person name="Cnockaert M."/>
            <person name="Vandamme P."/>
        </authorList>
    </citation>
    <scope>NUCLEOTIDE SEQUENCE [LARGE SCALE GENOMIC DNA]</scope>
    <source>
        <strain evidence="2 3">LMG 29502</strain>
    </source>
</reference>
<dbReference type="Pfam" id="PF02012">
    <property type="entry name" value="BNR"/>
    <property type="match status" value="1"/>
</dbReference>
<dbReference type="PANTHER" id="PTHR47199:SF2">
    <property type="entry name" value="PHOTOSYSTEM II STABILITY_ASSEMBLY FACTOR HCF136, CHLOROPLASTIC"/>
    <property type="match status" value="1"/>
</dbReference>
<evidence type="ECO:0008006" key="4">
    <source>
        <dbReference type="Google" id="ProtNLM"/>
    </source>
</evidence>
<feature type="signal peptide" evidence="1">
    <location>
        <begin position="1"/>
        <end position="36"/>
    </location>
</feature>
<evidence type="ECO:0000313" key="2">
    <source>
        <dbReference type="EMBL" id="NQX45896.1"/>
    </source>
</evidence>
<dbReference type="Gene3D" id="2.130.10.10">
    <property type="entry name" value="YVTN repeat-like/Quinoprotein amine dehydrogenase"/>
    <property type="match status" value="1"/>
</dbReference>
<dbReference type="InterPro" id="IPR015943">
    <property type="entry name" value="WD40/YVTN_repeat-like_dom_sf"/>
</dbReference>
<keyword evidence="3" id="KW-1185">Reference proteome</keyword>
<dbReference type="SUPFAM" id="SSF110296">
    <property type="entry name" value="Oligoxyloglucan reducing end-specific cellobiohydrolase"/>
    <property type="match status" value="2"/>
</dbReference>
<dbReference type="PANTHER" id="PTHR47199">
    <property type="entry name" value="PHOTOSYSTEM II STABILITY/ASSEMBLY FACTOR HCF136, CHLOROPLASTIC"/>
    <property type="match status" value="1"/>
</dbReference>
<keyword evidence="1" id="KW-0732">Signal</keyword>
<proteinExistence type="predicted"/>
<dbReference type="RefSeq" id="WP_173132268.1">
    <property type="nucleotide sequence ID" value="NZ_JABMKX010000005.1"/>
</dbReference>
<sequence length="397" mass="42088">MNWTTRLQKITATLLTASLISVVGWGASASPAQALAAPAPTPQQGCSTGDHGLLKDLQKAHQGAEAQPLAFSDVEFLSADTGRAAGNGFLIGTSDGGCHFQKIYEGQWNFRQMDFPDNVHGWALAAVNDGPANYLIRTADGGSTWTRLSNKAVTFESVEFLDSRKGFGYNRASTYYTNDGGESWSLIKTPANTRGAYFTSRNSGWAVVIVPGSGYQVMRTADGGANWKQMLKVPYASPNYGRLYANGSQVYAVLYGDYGMSQTSYSLYGSSNAGVSWTRVIAQETAGGGPAPGSGVATVKKGPASGTPGNMVLIGKTTAFLAGYQPAAEEVGVGLTKNNGRTWSNQKAVPGFEGVISFTDHNRGWLAGRDLNSSTLYVTKDAGATWTARFSFEHTGQ</sequence>
<accession>A0ABX2DMM4</accession>
<protein>
    <recommendedName>
        <fullName evidence="4">Photosynthesis system II assembly factor Ycf48/Hcf136-like domain-containing protein</fullName>
    </recommendedName>
</protein>